<dbReference type="AlphaFoldDB" id="A0A1B7XDN1"/>
<comment type="caution">
    <text evidence="2">The sequence shown here is derived from an EMBL/GenBank/DDBJ whole genome shotgun (WGS) entry which is preliminary data.</text>
</comment>
<sequence>MPKRIVVFCENTISHQNIAKIFPNHLRQFILNPPATQGDVWRHIREDVKAIILVDCTENAEENLWYREITDALKVHIKVIGTGKIGSLLARELRHKGMEGVGEYYNSIADTNAQADSANSLPAEVARRDAITAIKYAITALTTLEHSICGTFASSLEEQGWRKNALNLRPCIIEQEIVYGAEILHHFLQFTSPDALAEIATKMHATFYTLEWARQTHTICPHEIRTAIFERERERLHDIRWLLSNGLMQCEYASLLEQEALLHYLSSSPWHTYVEAWAKKAGIIKPSSAHSMSMYEWVITKNPAFLGYVWKSEVGLWDWLQRNKRVADITRDIISLRS</sequence>
<proteinExistence type="predicted"/>
<dbReference type="OrthoDB" id="118811at2"/>
<name>A0A1B7XDN1_9BACT</name>
<keyword evidence="3" id="KW-1185">Reference proteome</keyword>
<dbReference type="RefSeq" id="WP_066854332.1">
    <property type="nucleotide sequence ID" value="NZ_JXMS01000011.1"/>
</dbReference>
<dbReference type="Pfam" id="PF07812">
    <property type="entry name" value="TfuA"/>
    <property type="match status" value="1"/>
</dbReference>
<gene>
    <name evidence="2" type="ORF">SP90_07935</name>
</gene>
<evidence type="ECO:0000313" key="2">
    <source>
        <dbReference type="EMBL" id="OBQ52104.1"/>
    </source>
</evidence>
<dbReference type="STRING" id="1560234.SP90_07935"/>
<feature type="domain" description="TfuA-like core" evidence="1">
    <location>
        <begin position="61"/>
        <end position="123"/>
    </location>
</feature>
<dbReference type="EMBL" id="JXMS01000011">
    <property type="protein sequence ID" value="OBQ52104.1"/>
    <property type="molecule type" value="Genomic_DNA"/>
</dbReference>
<organism evidence="2 3">
    <name type="scientific">Halodesulfovibrio spirochaetisodalis</name>
    <dbReference type="NCBI Taxonomy" id="1560234"/>
    <lineage>
        <taxon>Bacteria</taxon>
        <taxon>Pseudomonadati</taxon>
        <taxon>Thermodesulfobacteriota</taxon>
        <taxon>Desulfovibrionia</taxon>
        <taxon>Desulfovibrionales</taxon>
        <taxon>Desulfovibrionaceae</taxon>
        <taxon>Halodesulfovibrio</taxon>
    </lineage>
</organism>
<dbReference type="InterPro" id="IPR012924">
    <property type="entry name" value="TfuA_core"/>
</dbReference>
<accession>A0A1B7XDN1</accession>
<evidence type="ECO:0000259" key="1">
    <source>
        <dbReference type="Pfam" id="PF07812"/>
    </source>
</evidence>
<dbReference type="Proteomes" id="UP000091979">
    <property type="component" value="Unassembled WGS sequence"/>
</dbReference>
<dbReference type="PATRIC" id="fig|1560234.3.peg.404"/>
<reference evidence="2 3" key="1">
    <citation type="submission" date="2015-01" db="EMBL/GenBank/DDBJ databases">
        <title>Desulfovibrio sp. JC271 draft genome sequence.</title>
        <authorList>
            <person name="Shivani Y."/>
            <person name="Subhash Y."/>
            <person name="Sasikala C."/>
            <person name="Ramana C.V."/>
        </authorList>
    </citation>
    <scope>NUCLEOTIDE SEQUENCE [LARGE SCALE GENOMIC DNA]</scope>
    <source>
        <strain evidence="2 3">JC271</strain>
    </source>
</reference>
<evidence type="ECO:0000313" key="3">
    <source>
        <dbReference type="Proteomes" id="UP000091979"/>
    </source>
</evidence>
<protein>
    <recommendedName>
        <fullName evidence="1">TfuA-like core domain-containing protein</fullName>
    </recommendedName>
</protein>